<reference evidence="2 3" key="1">
    <citation type="submission" date="2024-01" db="EMBL/GenBank/DDBJ databases">
        <title>Sphingobacterium tenebrionis sp. nov., a novel endophyte isolated from tenebrio molitor intestines.</title>
        <authorList>
            <person name="Zhang C."/>
        </authorList>
    </citation>
    <scope>NUCLEOTIDE SEQUENCE [LARGE SCALE GENOMIC DNA]</scope>
    <source>
        <strain evidence="2 3">PU5-4</strain>
    </source>
</reference>
<name>A0ABU8I377_9SPHI</name>
<comment type="caution">
    <text evidence="2">The sequence shown here is derived from an EMBL/GenBank/DDBJ whole genome shotgun (WGS) entry which is preliminary data.</text>
</comment>
<evidence type="ECO:0000313" key="3">
    <source>
        <dbReference type="Proteomes" id="UP001363035"/>
    </source>
</evidence>
<dbReference type="Pfam" id="PF00754">
    <property type="entry name" value="F5_F8_type_C"/>
    <property type="match status" value="1"/>
</dbReference>
<gene>
    <name evidence="2" type="ORF">VJ786_03060</name>
</gene>
<accession>A0ABU8I377</accession>
<dbReference type="PROSITE" id="PS50022">
    <property type="entry name" value="FA58C_3"/>
    <property type="match status" value="1"/>
</dbReference>
<dbReference type="Gene3D" id="2.60.120.260">
    <property type="entry name" value="Galactose-binding domain-like"/>
    <property type="match status" value="1"/>
</dbReference>
<dbReference type="EMBL" id="JAYLLN010000004">
    <property type="protein sequence ID" value="MEI5983876.1"/>
    <property type="molecule type" value="Genomic_DNA"/>
</dbReference>
<dbReference type="Pfam" id="PF08522">
    <property type="entry name" value="BT_3987-like_N"/>
    <property type="match status" value="1"/>
</dbReference>
<feature type="domain" description="F5/8 type C" evidence="1">
    <location>
        <begin position="182"/>
        <end position="334"/>
    </location>
</feature>
<dbReference type="PROSITE" id="PS51257">
    <property type="entry name" value="PROKAR_LIPOPROTEIN"/>
    <property type="match status" value="1"/>
</dbReference>
<dbReference type="RefSeq" id="WP_167554244.1">
    <property type="nucleotide sequence ID" value="NZ_JAYLLN010000004.1"/>
</dbReference>
<protein>
    <submittedName>
        <fullName evidence="2">DUF1735 domain-containing protein</fullName>
    </submittedName>
</protein>
<dbReference type="InterPro" id="IPR008979">
    <property type="entry name" value="Galactose-bd-like_sf"/>
</dbReference>
<dbReference type="Gene3D" id="2.60.40.1740">
    <property type="entry name" value="hypothetical protein (bacova_03559)"/>
    <property type="match status" value="1"/>
</dbReference>
<evidence type="ECO:0000313" key="2">
    <source>
        <dbReference type="EMBL" id="MEI5983876.1"/>
    </source>
</evidence>
<proteinExistence type="predicted"/>
<keyword evidence="3" id="KW-1185">Reference proteome</keyword>
<dbReference type="Proteomes" id="UP001363035">
    <property type="component" value="Unassembled WGS sequence"/>
</dbReference>
<organism evidence="2 3">
    <name type="scientific">Sphingobacterium tenebrionis</name>
    <dbReference type="NCBI Taxonomy" id="3111775"/>
    <lineage>
        <taxon>Bacteria</taxon>
        <taxon>Pseudomonadati</taxon>
        <taxon>Bacteroidota</taxon>
        <taxon>Sphingobacteriia</taxon>
        <taxon>Sphingobacteriales</taxon>
        <taxon>Sphingobacteriaceae</taxon>
        <taxon>Sphingobacterium</taxon>
    </lineage>
</organism>
<dbReference type="InterPro" id="IPR000421">
    <property type="entry name" value="FA58C"/>
</dbReference>
<dbReference type="InterPro" id="IPR013728">
    <property type="entry name" value="BT_3987-like_N"/>
</dbReference>
<dbReference type="SUPFAM" id="SSF49785">
    <property type="entry name" value="Galactose-binding domain-like"/>
    <property type="match status" value="1"/>
</dbReference>
<sequence>MKSLVNKNIKNSMRLSALLLLSSPLFFLQSCKEQALDVENQDQYTKVFMQSASNGAVPKSLAIKDEWTNIAFGAGYGGFSILSNPVTVNFEIDQEKVDQYNQQNNTNYELPPVESYKISSPSVIIQPGNAGSNNSNLEINPIKLGGTKTYIIPVSISDVQPSLPVKENLRTTFYLVNGVYESNPFTPISIEGWEIHDYSDDDYDGAGGRAKYAIDGTKEMIWLSTYRRVNGWRPPHPHYLTIDMNATHTLHGITLYGRTGANNAYLFPKNVLIQTSNDGNTWTDAGLFSIVASSEDTSATMYFEKSVSCRYYKVTVLSSAGNGDTTSIAELVAF</sequence>
<evidence type="ECO:0000259" key="1">
    <source>
        <dbReference type="PROSITE" id="PS50022"/>
    </source>
</evidence>